<dbReference type="OrthoDB" id="6616786at2759"/>
<keyword evidence="5" id="KW-1185">Reference proteome</keyword>
<dbReference type="InterPro" id="IPR003959">
    <property type="entry name" value="ATPase_AAA_core"/>
</dbReference>
<sequence>MTSDYYFRKWKKCLETLKNLVELDTEYQISKAHDQQICETAQRLNGVLGNYIVSYNEALECLQHNLQIQKTEYIYNIVKTIEARILELKGQLRQLEGSYCQFLTNGLIEHKITPHDTEFSNISSKYERPKNIKILIDEALLKAKEMKEKDVHNIGNKENVKPEDEFLQNFNWWEDQSKVKDEQPKGINITAIYEVKEVISEETLKRKELISLIQTHELTRQVTRRNLYQAQKREIWEEELKGTLSPAAPLPLREKSAKLIQRVVRYEEARFFYDIPKENRGGIVSIIKEEVPSPSEWLDKYETYLEMKKSNKMKTSYQLKWEQQETKEEETKLKREELQKKKLEAELLKKIMKNPTLHPGYHYPMSKKTHNIVEALEQYFESWNDLDKEEIIAVKEKYVKIVDEERLCMEAKIEVCKSVKDDMRTEIKILKKALKDEYLRNGEKMPEQMKKKTQKPKSPRKLKIKQTDNNIFDKLTDLAVKGHLKEYPLTNFEDFLGDLNYAGADRRCALQQTLHFGGESRALWWERCRDVIHGFKRVLLVGPKQSGKTTLVHVMATVNDAVLYELSPAQIEIENLNIEYLQQLVNSITTCAKMTQPSIIYIKYVHKLYWTKAAV</sequence>
<organism evidence="4 5">
    <name type="scientific">Brenthis ino</name>
    <name type="common">lesser marbled fritillary</name>
    <dbReference type="NCBI Taxonomy" id="405034"/>
    <lineage>
        <taxon>Eukaryota</taxon>
        <taxon>Metazoa</taxon>
        <taxon>Ecdysozoa</taxon>
        <taxon>Arthropoda</taxon>
        <taxon>Hexapoda</taxon>
        <taxon>Insecta</taxon>
        <taxon>Pterygota</taxon>
        <taxon>Neoptera</taxon>
        <taxon>Endopterygota</taxon>
        <taxon>Lepidoptera</taxon>
        <taxon>Glossata</taxon>
        <taxon>Ditrysia</taxon>
        <taxon>Papilionoidea</taxon>
        <taxon>Nymphalidae</taxon>
        <taxon>Heliconiinae</taxon>
        <taxon>Argynnini</taxon>
        <taxon>Brenthis</taxon>
    </lineage>
</organism>
<dbReference type="GO" id="GO:0005524">
    <property type="term" value="F:ATP binding"/>
    <property type="evidence" value="ECO:0007669"/>
    <property type="project" value="InterPro"/>
</dbReference>
<dbReference type="AlphaFoldDB" id="A0A8J9YG62"/>
<dbReference type="InterPro" id="IPR052267">
    <property type="entry name" value="N-DRC_Component"/>
</dbReference>
<evidence type="ECO:0000313" key="5">
    <source>
        <dbReference type="Proteomes" id="UP000838878"/>
    </source>
</evidence>
<evidence type="ECO:0000259" key="3">
    <source>
        <dbReference type="Pfam" id="PF00004"/>
    </source>
</evidence>
<dbReference type="GO" id="GO:0016887">
    <property type="term" value="F:ATP hydrolysis activity"/>
    <property type="evidence" value="ECO:0007669"/>
    <property type="project" value="InterPro"/>
</dbReference>
<feature type="coiled-coil region" evidence="1">
    <location>
        <begin position="52"/>
        <end position="98"/>
    </location>
</feature>
<dbReference type="PANTHER" id="PTHR14690:SF9">
    <property type="entry name" value="GH08353P"/>
    <property type="match status" value="1"/>
</dbReference>
<protein>
    <recommendedName>
        <fullName evidence="3">ATPase AAA-type core domain-containing protein</fullName>
    </recommendedName>
</protein>
<dbReference type="Gene3D" id="3.40.50.300">
    <property type="entry name" value="P-loop containing nucleotide triphosphate hydrolases"/>
    <property type="match status" value="1"/>
</dbReference>
<dbReference type="SUPFAM" id="SSF52540">
    <property type="entry name" value="P-loop containing nucleoside triphosphate hydrolases"/>
    <property type="match status" value="1"/>
</dbReference>
<feature type="coiled-coil region" evidence="1">
    <location>
        <begin position="319"/>
        <end position="353"/>
    </location>
</feature>
<evidence type="ECO:0000256" key="1">
    <source>
        <dbReference type="SAM" id="Coils"/>
    </source>
</evidence>
<dbReference type="InterPro" id="IPR027417">
    <property type="entry name" value="P-loop_NTPase"/>
</dbReference>
<gene>
    <name evidence="4" type="ORF">BINO364_LOCUS10987</name>
</gene>
<evidence type="ECO:0000256" key="2">
    <source>
        <dbReference type="SAM" id="MobiDB-lite"/>
    </source>
</evidence>
<name>A0A8J9YG62_9NEOP</name>
<feature type="region of interest" description="Disordered" evidence="2">
    <location>
        <begin position="442"/>
        <end position="462"/>
    </location>
</feature>
<feature type="compositionally biased region" description="Basic residues" evidence="2">
    <location>
        <begin position="451"/>
        <end position="462"/>
    </location>
</feature>
<keyword evidence="1" id="KW-0175">Coiled coil</keyword>
<dbReference type="Proteomes" id="UP000838878">
    <property type="component" value="Chromosome 5"/>
</dbReference>
<dbReference type="PANTHER" id="PTHR14690">
    <property type="entry name" value="IQ MOTIF CONTAINING WITH AAA DOMAIN 1"/>
    <property type="match status" value="1"/>
</dbReference>
<evidence type="ECO:0000313" key="4">
    <source>
        <dbReference type="EMBL" id="CAH0725400.1"/>
    </source>
</evidence>
<reference evidence="4" key="1">
    <citation type="submission" date="2021-12" db="EMBL/GenBank/DDBJ databases">
        <authorList>
            <person name="Martin H S."/>
        </authorList>
    </citation>
    <scope>NUCLEOTIDE SEQUENCE</scope>
</reference>
<accession>A0A8J9YG62</accession>
<feature type="non-terminal residue" evidence="4">
    <location>
        <position position="615"/>
    </location>
</feature>
<dbReference type="Pfam" id="PF00004">
    <property type="entry name" value="AAA"/>
    <property type="match status" value="1"/>
</dbReference>
<feature type="domain" description="ATPase AAA-type core" evidence="3">
    <location>
        <begin position="538"/>
        <end position="608"/>
    </location>
</feature>
<proteinExistence type="predicted"/>
<dbReference type="EMBL" id="OV170225">
    <property type="protein sequence ID" value="CAH0725400.1"/>
    <property type="molecule type" value="Genomic_DNA"/>
</dbReference>